<gene>
    <name evidence="2" type="ORF">ILYODFUR_026052</name>
</gene>
<evidence type="ECO:0000313" key="3">
    <source>
        <dbReference type="Proteomes" id="UP001482620"/>
    </source>
</evidence>
<feature type="compositionally biased region" description="Low complexity" evidence="1">
    <location>
        <begin position="17"/>
        <end position="29"/>
    </location>
</feature>
<evidence type="ECO:0000313" key="2">
    <source>
        <dbReference type="EMBL" id="MEQ2245286.1"/>
    </source>
</evidence>
<protein>
    <submittedName>
        <fullName evidence="2">Uncharacterized protein</fullName>
    </submittedName>
</protein>
<dbReference type="Proteomes" id="UP001482620">
    <property type="component" value="Unassembled WGS sequence"/>
</dbReference>
<feature type="region of interest" description="Disordered" evidence="1">
    <location>
        <begin position="1"/>
        <end position="33"/>
    </location>
</feature>
<keyword evidence="3" id="KW-1185">Reference proteome</keyword>
<organism evidence="2 3">
    <name type="scientific">Ilyodon furcidens</name>
    <name type="common">goldbreast splitfin</name>
    <dbReference type="NCBI Taxonomy" id="33524"/>
    <lineage>
        <taxon>Eukaryota</taxon>
        <taxon>Metazoa</taxon>
        <taxon>Chordata</taxon>
        <taxon>Craniata</taxon>
        <taxon>Vertebrata</taxon>
        <taxon>Euteleostomi</taxon>
        <taxon>Actinopterygii</taxon>
        <taxon>Neopterygii</taxon>
        <taxon>Teleostei</taxon>
        <taxon>Neoteleostei</taxon>
        <taxon>Acanthomorphata</taxon>
        <taxon>Ovalentaria</taxon>
        <taxon>Atherinomorphae</taxon>
        <taxon>Cyprinodontiformes</taxon>
        <taxon>Goodeidae</taxon>
        <taxon>Ilyodon</taxon>
    </lineage>
</organism>
<dbReference type="EMBL" id="JAHRIQ010072765">
    <property type="protein sequence ID" value="MEQ2245286.1"/>
    <property type="molecule type" value="Genomic_DNA"/>
</dbReference>
<sequence>MGAQGSSQRDGKIQEDASASASGGELSAGMKVHQEGTSVLDGKLHLQSSVCQASEVCGRHHPDRTHL</sequence>
<name>A0ABV0UM33_9TELE</name>
<reference evidence="2 3" key="1">
    <citation type="submission" date="2021-06" db="EMBL/GenBank/DDBJ databases">
        <authorList>
            <person name="Palmer J.M."/>
        </authorList>
    </citation>
    <scope>NUCLEOTIDE SEQUENCE [LARGE SCALE GENOMIC DNA]</scope>
    <source>
        <strain evidence="3">if_2019</strain>
        <tissue evidence="2">Muscle</tissue>
    </source>
</reference>
<accession>A0ABV0UM33</accession>
<proteinExistence type="predicted"/>
<comment type="caution">
    <text evidence="2">The sequence shown here is derived from an EMBL/GenBank/DDBJ whole genome shotgun (WGS) entry which is preliminary data.</text>
</comment>
<evidence type="ECO:0000256" key="1">
    <source>
        <dbReference type="SAM" id="MobiDB-lite"/>
    </source>
</evidence>